<name>A0ACB9PND4_BAUVA</name>
<organism evidence="1 2">
    <name type="scientific">Bauhinia variegata</name>
    <name type="common">Purple orchid tree</name>
    <name type="synonym">Phanera variegata</name>
    <dbReference type="NCBI Taxonomy" id="167791"/>
    <lineage>
        <taxon>Eukaryota</taxon>
        <taxon>Viridiplantae</taxon>
        <taxon>Streptophyta</taxon>
        <taxon>Embryophyta</taxon>
        <taxon>Tracheophyta</taxon>
        <taxon>Spermatophyta</taxon>
        <taxon>Magnoliopsida</taxon>
        <taxon>eudicotyledons</taxon>
        <taxon>Gunneridae</taxon>
        <taxon>Pentapetalae</taxon>
        <taxon>rosids</taxon>
        <taxon>fabids</taxon>
        <taxon>Fabales</taxon>
        <taxon>Fabaceae</taxon>
        <taxon>Cercidoideae</taxon>
        <taxon>Cercideae</taxon>
        <taxon>Bauhiniinae</taxon>
        <taxon>Bauhinia</taxon>
    </lineage>
</organism>
<keyword evidence="2" id="KW-1185">Reference proteome</keyword>
<sequence>MRMKGRSMGVTGAYTCPSMKYNCIRGSDVAKAGEPGSITCSLSSSVLTKNAFFRWNVINGVNLRISPAIPDQPSTIIYVMKNVAFMGIVLPTVFVNLQNNIMSPPVNF</sequence>
<gene>
    <name evidence="1" type="ORF">L6164_010127</name>
</gene>
<dbReference type="EMBL" id="CM039429">
    <property type="protein sequence ID" value="KAI4349549.1"/>
    <property type="molecule type" value="Genomic_DNA"/>
</dbReference>
<comment type="caution">
    <text evidence="1">The sequence shown here is derived from an EMBL/GenBank/DDBJ whole genome shotgun (WGS) entry which is preliminary data.</text>
</comment>
<reference evidence="1 2" key="1">
    <citation type="journal article" date="2022" name="DNA Res.">
        <title>Chromosomal-level genome assembly of the orchid tree Bauhinia variegata (Leguminosae; Cercidoideae) supports the allotetraploid origin hypothesis of Bauhinia.</title>
        <authorList>
            <person name="Zhong Y."/>
            <person name="Chen Y."/>
            <person name="Zheng D."/>
            <person name="Pang J."/>
            <person name="Liu Y."/>
            <person name="Luo S."/>
            <person name="Meng S."/>
            <person name="Qian L."/>
            <person name="Wei D."/>
            <person name="Dai S."/>
            <person name="Zhou R."/>
        </authorList>
    </citation>
    <scope>NUCLEOTIDE SEQUENCE [LARGE SCALE GENOMIC DNA]</scope>
    <source>
        <strain evidence="1">BV-YZ2020</strain>
    </source>
</reference>
<evidence type="ECO:0000313" key="1">
    <source>
        <dbReference type="EMBL" id="KAI4349549.1"/>
    </source>
</evidence>
<dbReference type="Proteomes" id="UP000828941">
    <property type="component" value="Chromosome 4"/>
</dbReference>
<protein>
    <submittedName>
        <fullName evidence="1">Uncharacterized protein</fullName>
    </submittedName>
</protein>
<proteinExistence type="predicted"/>
<accession>A0ACB9PND4</accession>
<evidence type="ECO:0000313" key="2">
    <source>
        <dbReference type="Proteomes" id="UP000828941"/>
    </source>
</evidence>